<feature type="transmembrane region" description="Helical" evidence="1">
    <location>
        <begin position="58"/>
        <end position="77"/>
    </location>
</feature>
<keyword evidence="1" id="KW-0472">Membrane</keyword>
<sequence>MYDQTERPAFGGGAVFMAALRLLRHHALALIGFAALANLALALLSTGVSLALTGTASGPGGLLEYIFGPLIFALLVLRSSDALAGAQRPLGEQLRQVLAQAWPLIALSLAASLITAFGLLLLVVPGLYAAAVLLPLTPVILFERAGWEGLARSYALARPYAWPIVGVVLRMTLVGLVVLIPLILLMLPETAGGGGLLVLLLSVLGGAALVALYAVAGYMIYLRLRELRDGGVSDVFR</sequence>
<evidence type="ECO:0000313" key="2">
    <source>
        <dbReference type="EMBL" id="MSU89080.1"/>
    </source>
</evidence>
<gene>
    <name evidence="2" type="ORF">GE300_05490</name>
</gene>
<feature type="transmembrane region" description="Helical" evidence="1">
    <location>
        <begin position="127"/>
        <end position="147"/>
    </location>
</feature>
<evidence type="ECO:0000256" key="1">
    <source>
        <dbReference type="SAM" id="Phobius"/>
    </source>
</evidence>
<protein>
    <recommendedName>
        <fullName evidence="4">Glycerophosphoryl diester phosphodiesterase membrane domain-containing protein</fullName>
    </recommendedName>
</protein>
<dbReference type="Proteomes" id="UP000474957">
    <property type="component" value="Unassembled WGS sequence"/>
</dbReference>
<proteinExistence type="predicted"/>
<keyword evidence="3" id="KW-1185">Reference proteome</keyword>
<feature type="transmembrane region" description="Helical" evidence="1">
    <location>
        <begin position="97"/>
        <end position="121"/>
    </location>
</feature>
<feature type="transmembrane region" description="Helical" evidence="1">
    <location>
        <begin position="159"/>
        <end position="184"/>
    </location>
</feature>
<dbReference type="AlphaFoldDB" id="A0A6L5YYU2"/>
<keyword evidence="1" id="KW-0812">Transmembrane</keyword>
<dbReference type="RefSeq" id="WP_154445532.1">
    <property type="nucleotide sequence ID" value="NZ_WIND01000002.1"/>
</dbReference>
<reference evidence="2 3" key="1">
    <citation type="submission" date="2019-10" db="EMBL/GenBank/DDBJ databases">
        <title>Cognatihalovulum marinum gen. nov. sp. nov., a new member of the family Rhodobacteraceae isolated from deep seawater of the Northwest Indian Ocean.</title>
        <authorList>
            <person name="Ruan C."/>
            <person name="Wang J."/>
            <person name="Zheng X."/>
            <person name="Song L."/>
            <person name="Zhu Y."/>
            <person name="Huang Y."/>
            <person name="Lu Z."/>
            <person name="Du W."/>
            <person name="Huang L."/>
            <person name="Dai X."/>
        </authorList>
    </citation>
    <scope>NUCLEOTIDE SEQUENCE [LARGE SCALE GENOMIC DNA]</scope>
    <source>
        <strain evidence="2 3">2CG4</strain>
    </source>
</reference>
<evidence type="ECO:0008006" key="4">
    <source>
        <dbReference type="Google" id="ProtNLM"/>
    </source>
</evidence>
<dbReference type="EMBL" id="WIND01000002">
    <property type="protein sequence ID" value="MSU89080.1"/>
    <property type="molecule type" value="Genomic_DNA"/>
</dbReference>
<keyword evidence="1" id="KW-1133">Transmembrane helix</keyword>
<organism evidence="2 3">
    <name type="scientific">Halovulum marinum</name>
    <dbReference type="NCBI Taxonomy" id="2662447"/>
    <lineage>
        <taxon>Bacteria</taxon>
        <taxon>Pseudomonadati</taxon>
        <taxon>Pseudomonadota</taxon>
        <taxon>Alphaproteobacteria</taxon>
        <taxon>Rhodobacterales</taxon>
        <taxon>Paracoccaceae</taxon>
        <taxon>Halovulum</taxon>
    </lineage>
</organism>
<evidence type="ECO:0000313" key="3">
    <source>
        <dbReference type="Proteomes" id="UP000474957"/>
    </source>
</evidence>
<feature type="transmembrane region" description="Helical" evidence="1">
    <location>
        <begin position="196"/>
        <end position="221"/>
    </location>
</feature>
<feature type="transmembrane region" description="Helical" evidence="1">
    <location>
        <begin position="27"/>
        <end position="52"/>
    </location>
</feature>
<comment type="caution">
    <text evidence="2">The sequence shown here is derived from an EMBL/GenBank/DDBJ whole genome shotgun (WGS) entry which is preliminary data.</text>
</comment>
<accession>A0A6L5YYU2</accession>
<name>A0A6L5YYU2_9RHOB</name>